<gene>
    <name evidence="1" type="ORF">L1987_48210</name>
</gene>
<reference evidence="2" key="1">
    <citation type="journal article" date="2022" name="Mol. Ecol. Resour.">
        <title>The genomes of chicory, endive, great burdock and yacon provide insights into Asteraceae palaeo-polyploidization history and plant inulin production.</title>
        <authorList>
            <person name="Fan W."/>
            <person name="Wang S."/>
            <person name="Wang H."/>
            <person name="Wang A."/>
            <person name="Jiang F."/>
            <person name="Liu H."/>
            <person name="Zhao H."/>
            <person name="Xu D."/>
            <person name="Zhang Y."/>
        </authorList>
    </citation>
    <scope>NUCLEOTIDE SEQUENCE [LARGE SCALE GENOMIC DNA]</scope>
    <source>
        <strain evidence="2">cv. Yunnan</strain>
    </source>
</reference>
<sequence>MSARIRRLLVVIAFIQISITTSQNSDRVALQALKHAWQGPPLSSWRDGSDPCGGDWVGITCTNSRVTSIILSSTGLTGGLPGDIGQFTELVVLDLSYNTGLTGSLTSAIGNLPKLTNLILVGCNFNGPIPKTIGNLERLRYLSLNSNGFTGTIPASIGRLKNLYWLDLSDNQLTGGLPVSDGVEPGLDMLTHAKHFHLGDNKLSGDIPLGLFNSNMTLIHLLFDHNSLTGNIPSTLSLVVTLEVVRLDRNSLSGDVPSNINRLTNVTEMYLSNNLLTGPVPNLTGMNRLNYLDLSNNSFDQSDIPSWFSTLQSLTTIKMHFTNLVGELPATLFSIPQLQNVDLSNNRINGSLDISSNPSTQLELVDLRTNLISDFSQQRQYAAGVYTFGLILLANPICTESGATENEFCSLPTKTSASYSTPSNNCVPPPCGSDLVSSPNCQCAYPFTGLFSFKAPSFSSMTNASIYDSLHNLLTLFFRNATLPVDSLSLKNPSRNLEDYLVITLEVFPSGQPSFNRTGIIGVAFALSNQTFKPKTDFNTYTFNAESYKFFSESISEGAKSKTSNTGIIIGSAVGGCVLAVLLVLAGMYAIRQKGRAEKAVQHNQPFALWDPTSASGGVPQLKGARSFTFEELRKYTDNFSETSQIGAGGYGNVYKGSFPNGQLIAIKRARQGSTQGGLEFKTELELLSRVHHKNVVGLIGFCFDQGEQMLVYEYIVNGTLKDSLSGRSGIRLDWMRRLKIALGAARGLQYLHDLADPPIIHRDVKTNNILLDQRLVAKVADFGLSKPLSDANRTHITTQVKGTMGYMDPEYYMTQQLTEKSDVYSFGVVMLELITARNPIERGKYIVREVKQVMDKNKELYNLHEILDPTIGLSSQLKGLEKYVDLSLRCVDEKGNQRPGMSEIVKELESIMTFVGLNPGSEPSTSASYEGTDKDYSHPYSNDSLFAYSGGILPPKMHPK</sequence>
<organism evidence="1 2">
    <name type="scientific">Smallanthus sonchifolius</name>
    <dbReference type="NCBI Taxonomy" id="185202"/>
    <lineage>
        <taxon>Eukaryota</taxon>
        <taxon>Viridiplantae</taxon>
        <taxon>Streptophyta</taxon>
        <taxon>Embryophyta</taxon>
        <taxon>Tracheophyta</taxon>
        <taxon>Spermatophyta</taxon>
        <taxon>Magnoliopsida</taxon>
        <taxon>eudicotyledons</taxon>
        <taxon>Gunneridae</taxon>
        <taxon>Pentapetalae</taxon>
        <taxon>asterids</taxon>
        <taxon>campanulids</taxon>
        <taxon>Asterales</taxon>
        <taxon>Asteraceae</taxon>
        <taxon>Asteroideae</taxon>
        <taxon>Heliantheae alliance</taxon>
        <taxon>Millerieae</taxon>
        <taxon>Smallanthus</taxon>
    </lineage>
</organism>
<reference evidence="1 2" key="2">
    <citation type="journal article" date="2022" name="Mol. Ecol. Resour.">
        <title>The genomes of chicory, endive, great burdock and yacon provide insights into Asteraceae paleo-polyploidization history and plant inulin production.</title>
        <authorList>
            <person name="Fan W."/>
            <person name="Wang S."/>
            <person name="Wang H."/>
            <person name="Wang A."/>
            <person name="Jiang F."/>
            <person name="Liu H."/>
            <person name="Zhao H."/>
            <person name="Xu D."/>
            <person name="Zhang Y."/>
        </authorList>
    </citation>
    <scope>NUCLEOTIDE SEQUENCE [LARGE SCALE GENOMIC DNA]</scope>
    <source>
        <strain evidence="2">cv. Yunnan</strain>
        <tissue evidence="1">Leaves</tissue>
    </source>
</reference>
<keyword evidence="2" id="KW-1185">Reference proteome</keyword>
<dbReference type="Proteomes" id="UP001056120">
    <property type="component" value="Linkage Group LG16"/>
</dbReference>
<evidence type="ECO:0000313" key="1">
    <source>
        <dbReference type="EMBL" id="KAI3773680.1"/>
    </source>
</evidence>
<protein>
    <submittedName>
        <fullName evidence="1">Uncharacterized protein</fullName>
    </submittedName>
</protein>
<comment type="caution">
    <text evidence="1">The sequence shown here is derived from an EMBL/GenBank/DDBJ whole genome shotgun (WGS) entry which is preliminary data.</text>
</comment>
<dbReference type="EMBL" id="CM042033">
    <property type="protein sequence ID" value="KAI3773680.1"/>
    <property type="molecule type" value="Genomic_DNA"/>
</dbReference>
<name>A0ACB9FS84_9ASTR</name>
<proteinExistence type="predicted"/>
<evidence type="ECO:0000313" key="2">
    <source>
        <dbReference type="Proteomes" id="UP001056120"/>
    </source>
</evidence>
<accession>A0ACB9FS84</accession>